<feature type="non-terminal residue" evidence="1">
    <location>
        <position position="1"/>
    </location>
</feature>
<protein>
    <submittedName>
        <fullName evidence="1">Uncharacterized protein</fullName>
    </submittedName>
</protein>
<dbReference type="AlphaFoldDB" id="A0A226EBA8"/>
<dbReference type="Proteomes" id="UP000198287">
    <property type="component" value="Unassembled WGS sequence"/>
</dbReference>
<dbReference type="EMBL" id="LNIX01000005">
    <property type="protein sequence ID" value="OXA54444.1"/>
    <property type="molecule type" value="Genomic_DNA"/>
</dbReference>
<proteinExistence type="predicted"/>
<evidence type="ECO:0000313" key="1">
    <source>
        <dbReference type="EMBL" id="OXA54444.1"/>
    </source>
</evidence>
<keyword evidence="2" id="KW-1185">Reference proteome</keyword>
<reference evidence="1 2" key="1">
    <citation type="submission" date="2015-12" db="EMBL/GenBank/DDBJ databases">
        <title>The genome of Folsomia candida.</title>
        <authorList>
            <person name="Faddeeva A."/>
            <person name="Derks M.F."/>
            <person name="Anvar Y."/>
            <person name="Smit S."/>
            <person name="Van Straalen N."/>
            <person name="Roelofs D."/>
        </authorList>
    </citation>
    <scope>NUCLEOTIDE SEQUENCE [LARGE SCALE GENOMIC DNA]</scope>
    <source>
        <strain evidence="1 2">VU population</strain>
        <tissue evidence="1">Whole body</tissue>
    </source>
</reference>
<comment type="caution">
    <text evidence="1">The sequence shown here is derived from an EMBL/GenBank/DDBJ whole genome shotgun (WGS) entry which is preliminary data.</text>
</comment>
<name>A0A226EBA8_FOLCA</name>
<gene>
    <name evidence="1" type="ORF">Fcan01_11625</name>
</gene>
<sequence>PRLQNELTHPCEKRDFGKILHFMSTNGNTTYCNICQCNNARNKKCQVTPDFTTCVKKLLNNHYIKVEKRQTRQYWDIPYQGSFTCWNCNVWIGYQDSDRRYTPPTTTTIHPLAINEGIITKLSDSYANDDARRIGCLFSASYPAFKYLSCNPFETADKEGIDLSNEPIQPMKCCTRQPDSANGICAPNPFKDQSAPFICLCTATKSSCAGRFTGLPCCQKDATCVNGKCVKNGRCIANGVQCYSNSDHCCNGKCTYHSDAWAIRPSLRCGP</sequence>
<evidence type="ECO:0000313" key="2">
    <source>
        <dbReference type="Proteomes" id="UP000198287"/>
    </source>
</evidence>
<accession>A0A226EBA8</accession>
<organism evidence="1 2">
    <name type="scientific">Folsomia candida</name>
    <name type="common">Springtail</name>
    <dbReference type="NCBI Taxonomy" id="158441"/>
    <lineage>
        <taxon>Eukaryota</taxon>
        <taxon>Metazoa</taxon>
        <taxon>Ecdysozoa</taxon>
        <taxon>Arthropoda</taxon>
        <taxon>Hexapoda</taxon>
        <taxon>Collembola</taxon>
        <taxon>Entomobryomorpha</taxon>
        <taxon>Isotomoidea</taxon>
        <taxon>Isotomidae</taxon>
        <taxon>Proisotominae</taxon>
        <taxon>Folsomia</taxon>
    </lineage>
</organism>